<accession>A0AAF0EZE8</accession>
<feature type="transmembrane region" description="Helical" evidence="7">
    <location>
        <begin position="144"/>
        <end position="163"/>
    </location>
</feature>
<keyword evidence="3 7" id="KW-0812">Transmembrane</keyword>
<feature type="transmembrane region" description="Helical" evidence="7">
    <location>
        <begin position="70"/>
        <end position="94"/>
    </location>
</feature>
<gene>
    <name evidence="9" type="ORF">MJAP1_000967</name>
</gene>
<organism evidence="9 10">
    <name type="scientific">Malassezia japonica</name>
    <dbReference type="NCBI Taxonomy" id="223818"/>
    <lineage>
        <taxon>Eukaryota</taxon>
        <taxon>Fungi</taxon>
        <taxon>Dikarya</taxon>
        <taxon>Basidiomycota</taxon>
        <taxon>Ustilaginomycotina</taxon>
        <taxon>Malasseziomycetes</taxon>
        <taxon>Malasseziales</taxon>
        <taxon>Malasseziaceae</taxon>
        <taxon>Malassezia</taxon>
    </lineage>
</organism>
<feature type="transmembrane region" description="Helical" evidence="7">
    <location>
        <begin position="101"/>
        <end position="124"/>
    </location>
</feature>
<keyword evidence="6 7" id="KW-0472">Membrane</keyword>
<feature type="domain" description="EXPERA" evidence="8">
    <location>
        <begin position="12"/>
        <end position="155"/>
    </location>
</feature>
<evidence type="ECO:0000256" key="2">
    <source>
        <dbReference type="ARBA" id="ARBA00009096"/>
    </source>
</evidence>
<comment type="similarity">
    <text evidence="2">Belongs to the TMEM97/sigma-2 receptor family.</text>
</comment>
<dbReference type="InterPro" id="IPR051987">
    <property type="entry name" value="Sigma-2_receptor-like"/>
</dbReference>
<evidence type="ECO:0000313" key="9">
    <source>
        <dbReference type="EMBL" id="WFD38019.1"/>
    </source>
</evidence>
<keyword evidence="10" id="KW-1185">Reference proteome</keyword>
<dbReference type="GeneID" id="85224616"/>
<dbReference type="GO" id="GO:0005789">
    <property type="term" value="C:endoplasmic reticulum membrane"/>
    <property type="evidence" value="ECO:0007669"/>
    <property type="project" value="UniProtKB-SubCell"/>
</dbReference>
<evidence type="ECO:0000259" key="8">
    <source>
        <dbReference type="PROSITE" id="PS51751"/>
    </source>
</evidence>
<reference evidence="9" key="1">
    <citation type="submission" date="2023-03" db="EMBL/GenBank/DDBJ databases">
        <title>Mating type loci evolution in Malassezia.</title>
        <authorList>
            <person name="Coelho M.A."/>
        </authorList>
    </citation>
    <scope>NUCLEOTIDE SEQUENCE</scope>
    <source>
        <strain evidence="9">CBS 9431</strain>
    </source>
</reference>
<dbReference type="InterPro" id="IPR033118">
    <property type="entry name" value="EXPERA"/>
</dbReference>
<sequence>MTEGVPLRRRYVDLFYFVYFAFHLFASLCVDIQGLLPPAVVPEVLRNVLQDYLEQSADPLIPNVWHPRYAWFRVSLLSEFVIQVPAFVIGMVALWNDDKRVYPLLAVYGLLGSFTTLQCIAMVTMGEERALLSSANLAFILQNYIPFFVLPGVIMVDMVVRIMRLLSPRRIKTE</sequence>
<dbReference type="AlphaFoldDB" id="A0AAF0EZE8"/>
<dbReference type="Pfam" id="PF05241">
    <property type="entry name" value="EBP"/>
    <property type="match status" value="1"/>
</dbReference>
<evidence type="ECO:0000256" key="7">
    <source>
        <dbReference type="PIRNR" id="PIRNR031032"/>
    </source>
</evidence>
<dbReference type="PANTHER" id="PTHR31204">
    <property type="entry name" value="SIGMA INTRACELLULAR RECEPTOR 2"/>
    <property type="match status" value="1"/>
</dbReference>
<keyword evidence="4 7" id="KW-0256">Endoplasmic reticulum</keyword>
<evidence type="ECO:0000256" key="4">
    <source>
        <dbReference type="ARBA" id="ARBA00022824"/>
    </source>
</evidence>
<feature type="transmembrane region" description="Helical" evidence="7">
    <location>
        <begin position="12"/>
        <end position="36"/>
    </location>
</feature>
<evidence type="ECO:0000313" key="10">
    <source>
        <dbReference type="Proteomes" id="UP001217754"/>
    </source>
</evidence>
<protein>
    <recommendedName>
        <fullName evidence="7">Efficient mitochondria targeting-associated protein 19</fullName>
    </recommendedName>
</protein>
<name>A0AAF0EZE8_9BASI</name>
<dbReference type="Proteomes" id="UP001217754">
    <property type="component" value="Chromosome 1"/>
</dbReference>
<evidence type="ECO:0000256" key="6">
    <source>
        <dbReference type="ARBA" id="ARBA00023136"/>
    </source>
</evidence>
<comment type="subcellular location">
    <subcellularLocation>
        <location evidence="1">Endoplasmic reticulum membrane</location>
        <topology evidence="1">Multi-pass membrane protein</topology>
    </subcellularLocation>
</comment>
<dbReference type="PROSITE" id="PS51751">
    <property type="entry name" value="EXPERA"/>
    <property type="match status" value="1"/>
</dbReference>
<proteinExistence type="inferred from homology"/>
<dbReference type="RefSeq" id="XP_060120916.1">
    <property type="nucleotide sequence ID" value="XM_060264933.1"/>
</dbReference>
<evidence type="ECO:0000256" key="5">
    <source>
        <dbReference type="ARBA" id="ARBA00022989"/>
    </source>
</evidence>
<dbReference type="InterPro" id="IPR016964">
    <property type="entry name" value="Sigma2_recept"/>
</dbReference>
<keyword evidence="5 7" id="KW-1133">Transmembrane helix</keyword>
<dbReference type="PIRSF" id="PIRSF031032">
    <property type="entry name" value="TMP_97_prd"/>
    <property type="match status" value="1"/>
</dbReference>
<evidence type="ECO:0000256" key="3">
    <source>
        <dbReference type="ARBA" id="ARBA00022692"/>
    </source>
</evidence>
<dbReference type="PANTHER" id="PTHR31204:SF1">
    <property type="entry name" value="SIGMA INTRACELLULAR RECEPTOR 2"/>
    <property type="match status" value="1"/>
</dbReference>
<evidence type="ECO:0000256" key="1">
    <source>
        <dbReference type="ARBA" id="ARBA00004477"/>
    </source>
</evidence>
<dbReference type="EMBL" id="CP119958">
    <property type="protein sequence ID" value="WFD38019.1"/>
    <property type="molecule type" value="Genomic_DNA"/>
</dbReference>